<dbReference type="PANTHER" id="PTHR42681">
    <property type="entry name" value="MALONYL-COA-ACYL CARRIER PROTEIN TRANSACYLASE, MITOCHONDRIAL"/>
    <property type="match status" value="1"/>
</dbReference>
<dbReference type="InterPro" id="IPR016035">
    <property type="entry name" value="Acyl_Trfase/lysoPLipase"/>
</dbReference>
<keyword evidence="2" id="KW-0808">Transferase</keyword>
<dbReference type="AlphaFoldDB" id="A0A1I0EDY4"/>
<dbReference type="EMBL" id="FOHN01000020">
    <property type="protein sequence ID" value="SET43264.1"/>
    <property type="molecule type" value="Genomic_DNA"/>
</dbReference>
<dbReference type="InterPro" id="IPR016036">
    <property type="entry name" value="Malonyl_transacylase_ACP-bd"/>
</dbReference>
<evidence type="ECO:0000256" key="2">
    <source>
        <dbReference type="ARBA" id="ARBA00022679"/>
    </source>
</evidence>
<dbReference type="PANTHER" id="PTHR42681:SF1">
    <property type="entry name" value="MALONYL-COA-ACYL CARRIER PROTEIN TRANSACYLASE, MITOCHONDRIAL"/>
    <property type="match status" value="1"/>
</dbReference>
<dbReference type="GO" id="GO:0004314">
    <property type="term" value="F:[acyl-carrier-protein] S-malonyltransferase activity"/>
    <property type="evidence" value="ECO:0007669"/>
    <property type="project" value="UniProtKB-EC"/>
</dbReference>
<evidence type="ECO:0000313" key="5">
    <source>
        <dbReference type="EMBL" id="SET43264.1"/>
    </source>
</evidence>
<organism evidence="5 6">
    <name type="scientific">[Clostridium] polysaccharolyticum</name>
    <dbReference type="NCBI Taxonomy" id="29364"/>
    <lineage>
        <taxon>Bacteria</taxon>
        <taxon>Bacillati</taxon>
        <taxon>Bacillota</taxon>
        <taxon>Clostridia</taxon>
        <taxon>Lachnospirales</taxon>
        <taxon>Lachnospiraceae</taxon>
    </lineage>
</organism>
<protein>
    <recommendedName>
        <fullName evidence="1">[acyl-carrier-protein] S-malonyltransferase</fullName>
        <ecNumber evidence="1">2.3.1.39</ecNumber>
    </recommendedName>
</protein>
<dbReference type="STRING" id="29364.SAMN04487772_12026"/>
<dbReference type="InterPro" id="IPR050858">
    <property type="entry name" value="Mal-CoA-ACP_Trans/PKS_FabD"/>
</dbReference>
<sequence length="307" mass="35245">MGMKNNCVFAFGGVGGSVTKFEKKLSKEQKKKAKDCLERASKCAEMDLLGYWYNREFYSDLDKYFAEWVLTYTYDCILFEEAMNKGYQPDLLMGYSLGLNTALVCGEVITYEDGVKILEGVKECARAGFVTEEREMGIIIGITKECLVKMIHKNHFEEKVAIGSQNSEEGFIVSGCKKEILTILEQAEQAGVLKARALEVPYSFHDGKINPEYMQKYFNNVSLLDMKNAKYPIMSVYSQNIMQDAKTLREELNLNVHSSMNWNTSIKKLENMGYSRYMDISLDYTLKKISEFEREGVEFLTYKNILQ</sequence>
<dbReference type="Gene3D" id="3.30.70.250">
    <property type="entry name" value="Malonyl-CoA ACP transacylase, ACP-binding"/>
    <property type="match status" value="1"/>
</dbReference>
<dbReference type="GO" id="GO:0005829">
    <property type="term" value="C:cytosol"/>
    <property type="evidence" value="ECO:0007669"/>
    <property type="project" value="TreeGrafter"/>
</dbReference>
<accession>A0A1I0EDY4</accession>
<dbReference type="Gene3D" id="3.40.366.10">
    <property type="entry name" value="Malonyl-Coenzyme A Acyl Carrier Protein, domain 2"/>
    <property type="match status" value="1"/>
</dbReference>
<evidence type="ECO:0000256" key="4">
    <source>
        <dbReference type="ARBA" id="ARBA00048462"/>
    </source>
</evidence>
<evidence type="ECO:0000256" key="3">
    <source>
        <dbReference type="ARBA" id="ARBA00023315"/>
    </source>
</evidence>
<dbReference type="GO" id="GO:0006633">
    <property type="term" value="P:fatty acid biosynthetic process"/>
    <property type="evidence" value="ECO:0007669"/>
    <property type="project" value="TreeGrafter"/>
</dbReference>
<dbReference type="SUPFAM" id="SSF52151">
    <property type="entry name" value="FabD/lysophospholipase-like"/>
    <property type="match status" value="1"/>
</dbReference>
<comment type="catalytic activity">
    <reaction evidence="4">
        <text>holo-[ACP] + malonyl-CoA = malonyl-[ACP] + CoA</text>
        <dbReference type="Rhea" id="RHEA:41792"/>
        <dbReference type="Rhea" id="RHEA-COMP:9623"/>
        <dbReference type="Rhea" id="RHEA-COMP:9685"/>
        <dbReference type="ChEBI" id="CHEBI:57287"/>
        <dbReference type="ChEBI" id="CHEBI:57384"/>
        <dbReference type="ChEBI" id="CHEBI:64479"/>
        <dbReference type="ChEBI" id="CHEBI:78449"/>
        <dbReference type="EC" id="2.3.1.39"/>
    </reaction>
</comment>
<reference evidence="5 6" key="1">
    <citation type="submission" date="2016-10" db="EMBL/GenBank/DDBJ databases">
        <authorList>
            <person name="de Groot N.N."/>
        </authorList>
    </citation>
    <scope>NUCLEOTIDE SEQUENCE [LARGE SCALE GENOMIC DNA]</scope>
    <source>
        <strain evidence="5 6">DSM 1801</strain>
    </source>
</reference>
<evidence type="ECO:0000256" key="1">
    <source>
        <dbReference type="ARBA" id="ARBA00013258"/>
    </source>
</evidence>
<dbReference type="Proteomes" id="UP000199800">
    <property type="component" value="Unassembled WGS sequence"/>
</dbReference>
<keyword evidence="6" id="KW-1185">Reference proteome</keyword>
<dbReference type="EC" id="2.3.1.39" evidence="1"/>
<gene>
    <name evidence="5" type="ORF">SAMN04487772_12026</name>
</gene>
<proteinExistence type="predicted"/>
<evidence type="ECO:0000313" key="6">
    <source>
        <dbReference type="Proteomes" id="UP000199800"/>
    </source>
</evidence>
<dbReference type="SUPFAM" id="SSF55048">
    <property type="entry name" value="Probable ACP-binding domain of malonyl-CoA ACP transacylase"/>
    <property type="match status" value="1"/>
</dbReference>
<name>A0A1I0EDY4_9FIRM</name>
<dbReference type="InterPro" id="IPR001227">
    <property type="entry name" value="Ac_transferase_dom_sf"/>
</dbReference>
<keyword evidence="3" id="KW-0012">Acyltransferase</keyword>